<dbReference type="CDD" id="cd01347">
    <property type="entry name" value="ligand_gated_channel"/>
    <property type="match status" value="1"/>
</dbReference>
<dbReference type="EMBL" id="LT840185">
    <property type="protein sequence ID" value="SMF61686.1"/>
    <property type="molecule type" value="Genomic_DNA"/>
</dbReference>
<evidence type="ECO:0000259" key="16">
    <source>
        <dbReference type="Pfam" id="PF07715"/>
    </source>
</evidence>
<gene>
    <name evidence="17" type="ORF">SAMN06295910_0678</name>
</gene>
<dbReference type="Pfam" id="PF00593">
    <property type="entry name" value="TonB_dep_Rec_b-barrel"/>
    <property type="match status" value="1"/>
</dbReference>
<feature type="signal peptide" evidence="14">
    <location>
        <begin position="1"/>
        <end position="26"/>
    </location>
</feature>
<evidence type="ECO:0000256" key="8">
    <source>
        <dbReference type="ARBA" id="ARBA00023136"/>
    </source>
</evidence>
<evidence type="ECO:0000256" key="2">
    <source>
        <dbReference type="ARBA" id="ARBA00009810"/>
    </source>
</evidence>
<dbReference type="GO" id="GO:0038023">
    <property type="term" value="F:signaling receptor activity"/>
    <property type="evidence" value="ECO:0007669"/>
    <property type="project" value="InterPro"/>
</dbReference>
<evidence type="ECO:0000313" key="18">
    <source>
        <dbReference type="Proteomes" id="UP000192934"/>
    </source>
</evidence>
<evidence type="ECO:0000256" key="9">
    <source>
        <dbReference type="ARBA" id="ARBA00023170"/>
    </source>
</evidence>
<dbReference type="InterPro" id="IPR037066">
    <property type="entry name" value="Plug_dom_sf"/>
</dbReference>
<evidence type="ECO:0000256" key="13">
    <source>
        <dbReference type="RuleBase" id="RU003357"/>
    </source>
</evidence>
<dbReference type="InterPro" id="IPR036942">
    <property type="entry name" value="Beta-barrel_TonB_sf"/>
</dbReference>
<dbReference type="AlphaFoldDB" id="A0A1X7G096"/>
<evidence type="ECO:0000313" key="17">
    <source>
        <dbReference type="EMBL" id="SMF61686.1"/>
    </source>
</evidence>
<evidence type="ECO:0000256" key="3">
    <source>
        <dbReference type="ARBA" id="ARBA00022448"/>
    </source>
</evidence>
<feature type="chain" id="PRO_5012530293" evidence="14">
    <location>
        <begin position="27"/>
        <end position="741"/>
    </location>
</feature>
<keyword evidence="5 11" id="KW-0812">Transmembrane</keyword>
<proteinExistence type="inferred from homology"/>
<dbReference type="Gene3D" id="2.40.170.20">
    <property type="entry name" value="TonB-dependent receptor, beta-barrel domain"/>
    <property type="match status" value="1"/>
</dbReference>
<comment type="similarity">
    <text evidence="2 11 13">Belongs to the TonB-dependent receptor family.</text>
</comment>
<evidence type="ECO:0000259" key="15">
    <source>
        <dbReference type="Pfam" id="PF00593"/>
    </source>
</evidence>
<keyword evidence="6 14" id="KW-0732">Signal</keyword>
<name>A0A1X7G096_9SPHN</name>
<dbReference type="OrthoDB" id="9760333at2"/>
<evidence type="ECO:0000256" key="4">
    <source>
        <dbReference type="ARBA" id="ARBA00022452"/>
    </source>
</evidence>
<keyword evidence="7 12" id="KW-0798">TonB box</keyword>
<dbReference type="GO" id="GO:0015891">
    <property type="term" value="P:siderophore transport"/>
    <property type="evidence" value="ECO:0007669"/>
    <property type="project" value="InterPro"/>
</dbReference>
<comment type="subcellular location">
    <subcellularLocation>
        <location evidence="1 11">Cell outer membrane</location>
        <topology evidence="1 11">Multi-pass membrane protein</topology>
    </subcellularLocation>
</comment>
<dbReference type="PANTHER" id="PTHR32552:SF82">
    <property type="entry name" value="FCUA PROTEIN"/>
    <property type="match status" value="1"/>
</dbReference>
<keyword evidence="10 11" id="KW-0998">Cell outer membrane</keyword>
<evidence type="ECO:0000256" key="11">
    <source>
        <dbReference type="PROSITE-ProRule" id="PRU01360"/>
    </source>
</evidence>
<dbReference type="NCBIfam" id="TIGR01783">
    <property type="entry name" value="TonB-siderophor"/>
    <property type="match status" value="1"/>
</dbReference>
<accession>A0A1X7G096</accession>
<dbReference type="GO" id="GO:0009279">
    <property type="term" value="C:cell outer membrane"/>
    <property type="evidence" value="ECO:0007669"/>
    <property type="project" value="UniProtKB-SubCell"/>
</dbReference>
<evidence type="ECO:0000256" key="14">
    <source>
        <dbReference type="SAM" id="SignalP"/>
    </source>
</evidence>
<reference evidence="18" key="1">
    <citation type="submission" date="2017-04" db="EMBL/GenBank/DDBJ databases">
        <authorList>
            <person name="Varghese N."/>
            <person name="Submissions S."/>
        </authorList>
    </citation>
    <scope>NUCLEOTIDE SEQUENCE [LARGE SCALE GENOMIC DNA]</scope>
    <source>
        <strain evidence="18">Dd16</strain>
    </source>
</reference>
<dbReference type="InterPro" id="IPR012910">
    <property type="entry name" value="Plug_dom"/>
</dbReference>
<dbReference type="InterPro" id="IPR010105">
    <property type="entry name" value="TonB_sidphr_rcpt"/>
</dbReference>
<evidence type="ECO:0000256" key="10">
    <source>
        <dbReference type="ARBA" id="ARBA00023237"/>
    </source>
</evidence>
<evidence type="ECO:0000256" key="12">
    <source>
        <dbReference type="PROSITE-ProRule" id="PRU10143"/>
    </source>
</evidence>
<feature type="domain" description="TonB-dependent receptor plug" evidence="16">
    <location>
        <begin position="67"/>
        <end position="165"/>
    </location>
</feature>
<protein>
    <submittedName>
        <fullName evidence="17">Iron complex outermembrane recepter protein</fullName>
    </submittedName>
</protein>
<keyword evidence="4 11" id="KW-1134">Transmembrane beta strand</keyword>
<keyword evidence="3 11" id="KW-0813">Transport</keyword>
<dbReference type="InterPro" id="IPR000531">
    <property type="entry name" value="Beta-barrel_TonB"/>
</dbReference>
<evidence type="ECO:0000256" key="5">
    <source>
        <dbReference type="ARBA" id="ARBA00022692"/>
    </source>
</evidence>
<organism evidence="17 18">
    <name type="scientific">Allosphingosinicella indica</name>
    <dbReference type="NCBI Taxonomy" id="941907"/>
    <lineage>
        <taxon>Bacteria</taxon>
        <taxon>Pseudomonadati</taxon>
        <taxon>Pseudomonadota</taxon>
        <taxon>Alphaproteobacteria</taxon>
        <taxon>Sphingomonadales</taxon>
        <taxon>Sphingomonadaceae</taxon>
        <taxon>Allosphingosinicella</taxon>
    </lineage>
</organism>
<dbReference type="Proteomes" id="UP000192934">
    <property type="component" value="Chromosome I"/>
</dbReference>
<dbReference type="PROSITE" id="PS00430">
    <property type="entry name" value="TONB_DEPENDENT_REC_1"/>
    <property type="match status" value="1"/>
</dbReference>
<evidence type="ECO:0000256" key="7">
    <source>
        <dbReference type="ARBA" id="ARBA00023077"/>
    </source>
</evidence>
<keyword evidence="9" id="KW-0675">Receptor</keyword>
<evidence type="ECO:0000256" key="6">
    <source>
        <dbReference type="ARBA" id="ARBA00022729"/>
    </source>
</evidence>
<dbReference type="SUPFAM" id="SSF56935">
    <property type="entry name" value="Porins"/>
    <property type="match status" value="1"/>
</dbReference>
<dbReference type="STRING" id="941907.SAMN06295910_0678"/>
<dbReference type="PROSITE" id="PS52016">
    <property type="entry name" value="TONB_DEPENDENT_REC_3"/>
    <property type="match status" value="1"/>
</dbReference>
<dbReference type="Pfam" id="PF07715">
    <property type="entry name" value="Plug"/>
    <property type="match status" value="1"/>
</dbReference>
<keyword evidence="18" id="KW-1185">Reference proteome</keyword>
<dbReference type="PANTHER" id="PTHR32552">
    <property type="entry name" value="FERRICHROME IRON RECEPTOR-RELATED"/>
    <property type="match status" value="1"/>
</dbReference>
<feature type="domain" description="TonB-dependent receptor-like beta-barrel" evidence="15">
    <location>
        <begin position="244"/>
        <end position="707"/>
    </location>
</feature>
<dbReference type="Gene3D" id="2.170.130.10">
    <property type="entry name" value="TonB-dependent receptor, plug domain"/>
    <property type="match status" value="1"/>
</dbReference>
<sequence length="741" mass="78533">MNIKTKAALRATIAVVALSAAMPALAQQQPAQSEPRDDESIIVTAQRNNQTEVRAGGSVGIFGDKPAEDVPFSIRSYGESLILNQQPDSLGEVLENDPTIRTTIGFGIAGEVFVIRGFALSSDDVGFDGLYGITPRQLVAPELFSSVQVINGASAFINGAAPSGGGIGGSVNLIPKSATRDLSRITLGYVSDAQFAGAFDVARRFGSGGEWGVRINGSARRGDIAIDDEFHSSYVLGGTVDYDGGPFRASLNLNYQRLRQANWRPKVAVSTAIPRAPGASVNYAQPWSAIETEDVFGALSLEYDVAENALLYAKFGARDGREDQTTSSFTLLNPVTGDGTGGGSFVPRTDNNEAFIAGMRVKLEGAGISHEINFGGSASWQVNRNAYNFFGGSFANNLYDPVRVPLSAVDTGGGFLGGDLDDPFPISRSRVASAFASDTLGFWNDRILLTGGLRLQQIQTKGYAYNSFGTVQAGDQTSGYREDAVTPVVGVVVKPAEGLSLYANRIEGLEPGATAPTVVADAGGGPDIIVTNGGQILPPYASVQYEIGGKLSFGRFNAALALFQIDRPNSDYRVDPNNAGQLIFGPFGEQRNRGIEFTLDGEPVEGLRVIGGLAINDPELRRTPGAVNQGNDAPGIPEWTANANVEWDLPFLPALTLTGRVVHTGEQAANATNTLELSSWTRFDVGARYVALVGESPLTLRFGVDNVANKRYWASAFSSFGTQILQGGPRTFKLSASIDLQ</sequence>
<evidence type="ECO:0000256" key="1">
    <source>
        <dbReference type="ARBA" id="ARBA00004571"/>
    </source>
</evidence>
<dbReference type="InterPro" id="IPR039426">
    <property type="entry name" value="TonB-dep_rcpt-like"/>
</dbReference>
<keyword evidence="8 11" id="KW-0472">Membrane</keyword>
<dbReference type="InterPro" id="IPR010916">
    <property type="entry name" value="TonB_box_CS"/>
</dbReference>
<dbReference type="GO" id="GO:0015344">
    <property type="term" value="F:siderophore uptake transmembrane transporter activity"/>
    <property type="evidence" value="ECO:0007669"/>
    <property type="project" value="TreeGrafter"/>
</dbReference>
<feature type="short sequence motif" description="TonB box" evidence="12">
    <location>
        <begin position="40"/>
        <end position="46"/>
    </location>
</feature>